<dbReference type="PANTHER" id="PTHR46411">
    <property type="entry name" value="FAMILY ATPASE, PUTATIVE-RELATED"/>
    <property type="match status" value="1"/>
</dbReference>
<dbReference type="InterPro" id="IPR056599">
    <property type="entry name" value="AAA_lid_fung"/>
</dbReference>
<dbReference type="InterPro" id="IPR054289">
    <property type="entry name" value="DUF7025"/>
</dbReference>
<comment type="caution">
    <text evidence="3">The sequence shown here is derived from an EMBL/GenBank/DDBJ whole genome shotgun (WGS) entry which is preliminary data.</text>
</comment>
<evidence type="ECO:0000313" key="3">
    <source>
        <dbReference type="EMBL" id="KAL2847915.1"/>
    </source>
</evidence>
<dbReference type="PANTHER" id="PTHR46411:SF2">
    <property type="entry name" value="AAA+ ATPASE DOMAIN-CONTAINING PROTEIN"/>
    <property type="match status" value="1"/>
</dbReference>
<dbReference type="Proteomes" id="UP001610444">
    <property type="component" value="Unassembled WGS sequence"/>
</dbReference>
<feature type="region of interest" description="Disordered" evidence="1">
    <location>
        <begin position="1"/>
        <end position="21"/>
    </location>
</feature>
<dbReference type="RefSeq" id="XP_070897960.1">
    <property type="nucleotide sequence ID" value="XM_071048088.1"/>
</dbReference>
<dbReference type="Pfam" id="PF22942">
    <property type="entry name" value="DUF7025"/>
    <property type="match status" value="1"/>
</dbReference>
<dbReference type="InterPro" id="IPR027417">
    <property type="entry name" value="P-loop_NTPase"/>
</dbReference>
<proteinExistence type="predicted"/>
<reference evidence="3 4" key="1">
    <citation type="submission" date="2024-07" db="EMBL/GenBank/DDBJ databases">
        <title>Section-level genome sequencing and comparative genomics of Aspergillus sections Usti and Cavernicolus.</title>
        <authorList>
            <consortium name="Lawrence Berkeley National Laboratory"/>
            <person name="Nybo J.L."/>
            <person name="Vesth T.C."/>
            <person name="Theobald S."/>
            <person name="Frisvad J.C."/>
            <person name="Larsen T.O."/>
            <person name="Kjaerboelling I."/>
            <person name="Rothschild-Mancinelli K."/>
            <person name="Lyhne E.K."/>
            <person name="Kogle M.E."/>
            <person name="Barry K."/>
            <person name="Clum A."/>
            <person name="Na H."/>
            <person name="Ledsgaard L."/>
            <person name="Lin J."/>
            <person name="Lipzen A."/>
            <person name="Kuo A."/>
            <person name="Riley R."/>
            <person name="Mondo S."/>
            <person name="LaButti K."/>
            <person name="Haridas S."/>
            <person name="Pangalinan J."/>
            <person name="Salamov A.A."/>
            <person name="Simmons B.A."/>
            <person name="Magnuson J.K."/>
            <person name="Chen J."/>
            <person name="Drula E."/>
            <person name="Henrissat B."/>
            <person name="Wiebenga A."/>
            <person name="Lubbers R.J."/>
            <person name="Gomes A.C."/>
            <person name="Macurrencykelacurrency M.R."/>
            <person name="Stajich J."/>
            <person name="Grigoriev I.V."/>
            <person name="Mortensen U.H."/>
            <person name="De vries R.P."/>
            <person name="Baker S.E."/>
            <person name="Andersen M.R."/>
        </authorList>
    </citation>
    <scope>NUCLEOTIDE SEQUENCE [LARGE SCALE GENOMIC DNA]</scope>
    <source>
        <strain evidence="3 4">CBS 756.74</strain>
    </source>
</reference>
<dbReference type="Gene3D" id="3.40.50.300">
    <property type="entry name" value="P-loop containing nucleotide triphosphate hydrolases"/>
    <property type="match status" value="1"/>
</dbReference>
<dbReference type="Pfam" id="PF23232">
    <property type="entry name" value="AAA_lid_13"/>
    <property type="match status" value="1"/>
</dbReference>
<name>A0ABR4K6I4_9EURO</name>
<feature type="domain" description="AAA+ ATPase" evidence="2">
    <location>
        <begin position="462"/>
        <end position="589"/>
    </location>
</feature>
<gene>
    <name evidence="3" type="ORF">BJX68DRAFT_276404</name>
</gene>
<dbReference type="InterPro" id="IPR003593">
    <property type="entry name" value="AAA+_ATPase"/>
</dbReference>
<dbReference type="GeneID" id="98163252"/>
<organism evidence="3 4">
    <name type="scientific">Aspergillus pseudodeflectus</name>
    <dbReference type="NCBI Taxonomy" id="176178"/>
    <lineage>
        <taxon>Eukaryota</taxon>
        <taxon>Fungi</taxon>
        <taxon>Dikarya</taxon>
        <taxon>Ascomycota</taxon>
        <taxon>Pezizomycotina</taxon>
        <taxon>Eurotiomycetes</taxon>
        <taxon>Eurotiomycetidae</taxon>
        <taxon>Eurotiales</taxon>
        <taxon>Aspergillaceae</taxon>
        <taxon>Aspergillus</taxon>
        <taxon>Aspergillus subgen. Nidulantes</taxon>
    </lineage>
</organism>
<keyword evidence="3" id="KW-0378">Hydrolase</keyword>
<feature type="compositionally biased region" description="Basic and acidic residues" evidence="1">
    <location>
        <begin position="8"/>
        <end position="17"/>
    </location>
</feature>
<dbReference type="SUPFAM" id="SSF52540">
    <property type="entry name" value="P-loop containing nucleoside triphosphate hydrolases"/>
    <property type="match status" value="1"/>
</dbReference>
<dbReference type="GO" id="GO:0016787">
    <property type="term" value="F:hydrolase activity"/>
    <property type="evidence" value="ECO:0007669"/>
    <property type="project" value="UniProtKB-KW"/>
</dbReference>
<dbReference type="InterPro" id="IPR003959">
    <property type="entry name" value="ATPase_AAA_core"/>
</dbReference>
<dbReference type="EMBL" id="JBFXLR010000027">
    <property type="protein sequence ID" value="KAL2847915.1"/>
    <property type="molecule type" value="Genomic_DNA"/>
</dbReference>
<dbReference type="Pfam" id="PF00004">
    <property type="entry name" value="AAA"/>
    <property type="match status" value="1"/>
</dbReference>
<dbReference type="SMART" id="SM00382">
    <property type="entry name" value="AAA"/>
    <property type="match status" value="1"/>
</dbReference>
<evidence type="ECO:0000313" key="4">
    <source>
        <dbReference type="Proteomes" id="UP001610444"/>
    </source>
</evidence>
<protein>
    <submittedName>
        <fullName evidence="3">P-loop containing nucleoside triphosphate hydrolase protein</fullName>
    </submittedName>
</protein>
<keyword evidence="4" id="KW-1185">Reference proteome</keyword>
<evidence type="ECO:0000256" key="1">
    <source>
        <dbReference type="SAM" id="MobiDB-lite"/>
    </source>
</evidence>
<evidence type="ECO:0000259" key="2">
    <source>
        <dbReference type="SMART" id="SM00382"/>
    </source>
</evidence>
<sequence length="690" mass="79491">MSLTKRRAGSEPIDRPFKAHKPAPVQTNNFVPFIIHQVECSKQKDHTDHPRQADYFDAPSLFHGDSRASNLRGEEKIDDIDEYLENHEISLIWVKVYSCDAYLESIRDQFEVLRAPLHPMHPMLMRHFSFLHADGDEATPEREEINIIDDIIKDAVKDAIDIRCERISTAPGTQESSAAVNRLYIHLRQPDIQAEESAKGLEDLLKYMDMAFEEEYQDADNTFARGCVTRKHLAKLFWKDDVVVASRGGQPRAYLLKEWPRWKDDNFVLPCVTWSFDGQFFQEEEEITLEYTFEAQEEVAITDLPVYPLRVDDEVRARLMKRGAAFWKCRNRQFVSYTPSSLTVEVSKSNPRYMVDARTYHHVHSETIPEAGRQYLSKDEHDQELPPNETFQILLPAAIQGYGFHDKKWISVSVEEVRDIQWNAEAFNHLVLKHTKIELIKALVAKYTAASDTSDVIEGKGNGLILLLHGGLGTGKTLTAESVAELTERPLYRVTCGDIGTNAEEVERYLESVLYLGTVWQCVVLLDEADVFLEERTQQDLKRNALVSVFLRVLEYYSGILVLTSNRMGTFDEAFKSRVQLTLHYPTLDEPSRRRIWSNFITRLHRTNPEAKADQILDKLEELGTFKLNGREIRNSIRTAMLLAEFRGESLQYGHLQDVIDVSNEFEQYLCDTHGHSASESARFQRIRKD</sequence>
<accession>A0ABR4K6I4</accession>